<protein>
    <submittedName>
        <fullName evidence="2">Uncharacterized protein</fullName>
    </submittedName>
</protein>
<feature type="transmembrane region" description="Helical" evidence="1">
    <location>
        <begin position="89"/>
        <end position="113"/>
    </location>
</feature>
<organism evidence="2 3">
    <name type="scientific">Agrocybe pediades</name>
    <dbReference type="NCBI Taxonomy" id="84607"/>
    <lineage>
        <taxon>Eukaryota</taxon>
        <taxon>Fungi</taxon>
        <taxon>Dikarya</taxon>
        <taxon>Basidiomycota</taxon>
        <taxon>Agaricomycotina</taxon>
        <taxon>Agaricomycetes</taxon>
        <taxon>Agaricomycetidae</taxon>
        <taxon>Agaricales</taxon>
        <taxon>Agaricineae</taxon>
        <taxon>Strophariaceae</taxon>
        <taxon>Agrocybe</taxon>
    </lineage>
</organism>
<keyword evidence="1" id="KW-0812">Transmembrane</keyword>
<feature type="transmembrane region" description="Helical" evidence="1">
    <location>
        <begin position="20"/>
        <end position="40"/>
    </location>
</feature>
<accession>A0A8H4VKL2</accession>
<dbReference type="AlphaFoldDB" id="A0A8H4VKL2"/>
<keyword evidence="1" id="KW-1133">Transmembrane helix</keyword>
<reference evidence="2 3" key="1">
    <citation type="submission" date="2019-12" db="EMBL/GenBank/DDBJ databases">
        <authorList>
            <person name="Floudas D."/>
            <person name="Bentzer J."/>
            <person name="Ahren D."/>
            <person name="Johansson T."/>
            <person name="Persson P."/>
            <person name="Tunlid A."/>
        </authorList>
    </citation>
    <scope>NUCLEOTIDE SEQUENCE [LARGE SCALE GENOMIC DNA]</scope>
    <source>
        <strain evidence="2 3">CBS 102.39</strain>
    </source>
</reference>
<sequence length="179" mass="19938">MSSLPPIPPDIGRIAGPLLLGYMLNWALQGALFVQVYMYYLAFPRDPLRNKILVYGVLALEFTQTCLLCHGAFHTFATGYGNMLALDEIGLIWLSVPIMSGIVAFIAQVFYAYRIWILSQSWISPSIITFVSLASPPEKPLILSDRGSLTFLDGHESTCEACTGSARRRHCYWSGVETR</sequence>
<dbReference type="PANTHER" id="PTHR40465">
    <property type="entry name" value="CHROMOSOME 1, WHOLE GENOME SHOTGUN SEQUENCE"/>
    <property type="match status" value="1"/>
</dbReference>
<keyword evidence="3" id="KW-1185">Reference proteome</keyword>
<evidence type="ECO:0000313" key="2">
    <source>
        <dbReference type="EMBL" id="KAF4613077.1"/>
    </source>
</evidence>
<comment type="caution">
    <text evidence="2">The sequence shown here is derived from an EMBL/GenBank/DDBJ whole genome shotgun (WGS) entry which is preliminary data.</text>
</comment>
<dbReference type="EMBL" id="JAACJL010000046">
    <property type="protein sequence ID" value="KAF4613077.1"/>
    <property type="molecule type" value="Genomic_DNA"/>
</dbReference>
<name>A0A8H4VKL2_9AGAR</name>
<evidence type="ECO:0000313" key="3">
    <source>
        <dbReference type="Proteomes" id="UP000521872"/>
    </source>
</evidence>
<evidence type="ECO:0000256" key="1">
    <source>
        <dbReference type="SAM" id="Phobius"/>
    </source>
</evidence>
<proteinExistence type="predicted"/>
<gene>
    <name evidence="2" type="ORF">D9613_011095</name>
</gene>
<feature type="transmembrane region" description="Helical" evidence="1">
    <location>
        <begin position="52"/>
        <end position="77"/>
    </location>
</feature>
<dbReference type="Proteomes" id="UP000521872">
    <property type="component" value="Unassembled WGS sequence"/>
</dbReference>
<dbReference type="PANTHER" id="PTHR40465:SF1">
    <property type="entry name" value="DUF6534 DOMAIN-CONTAINING PROTEIN"/>
    <property type="match status" value="1"/>
</dbReference>
<keyword evidence="1" id="KW-0472">Membrane</keyword>